<dbReference type="AlphaFoldDB" id="A0A438G2N8"/>
<protein>
    <submittedName>
        <fullName evidence="1">Uncharacterized protein</fullName>
    </submittedName>
</protein>
<comment type="caution">
    <text evidence="1">The sequence shown here is derived from an EMBL/GenBank/DDBJ whole genome shotgun (WGS) entry which is preliminary data.</text>
</comment>
<name>A0A438G2N8_VITVI</name>
<gene>
    <name evidence="1" type="ORF">CK203_065763</name>
</gene>
<dbReference type="EMBL" id="QGNW01000652">
    <property type="protein sequence ID" value="RVW66460.1"/>
    <property type="molecule type" value="Genomic_DNA"/>
</dbReference>
<proteinExistence type="predicted"/>
<evidence type="ECO:0000313" key="1">
    <source>
        <dbReference type="EMBL" id="RVW66460.1"/>
    </source>
</evidence>
<evidence type="ECO:0000313" key="2">
    <source>
        <dbReference type="Proteomes" id="UP000288805"/>
    </source>
</evidence>
<reference evidence="1 2" key="1">
    <citation type="journal article" date="2018" name="PLoS Genet.">
        <title>Population sequencing reveals clonal diversity and ancestral inbreeding in the grapevine cultivar Chardonnay.</title>
        <authorList>
            <person name="Roach M.J."/>
            <person name="Johnson D.L."/>
            <person name="Bohlmann J."/>
            <person name="van Vuuren H.J."/>
            <person name="Jones S.J."/>
            <person name="Pretorius I.S."/>
            <person name="Schmidt S.A."/>
            <person name="Borneman A.R."/>
        </authorList>
    </citation>
    <scope>NUCLEOTIDE SEQUENCE [LARGE SCALE GENOMIC DNA]</scope>
    <source>
        <strain evidence="2">cv. Chardonnay</strain>
        <tissue evidence="1">Leaf</tissue>
    </source>
</reference>
<accession>A0A438G2N8</accession>
<dbReference type="Proteomes" id="UP000288805">
    <property type="component" value="Unassembled WGS sequence"/>
</dbReference>
<organism evidence="1 2">
    <name type="scientific">Vitis vinifera</name>
    <name type="common">Grape</name>
    <dbReference type="NCBI Taxonomy" id="29760"/>
    <lineage>
        <taxon>Eukaryota</taxon>
        <taxon>Viridiplantae</taxon>
        <taxon>Streptophyta</taxon>
        <taxon>Embryophyta</taxon>
        <taxon>Tracheophyta</taxon>
        <taxon>Spermatophyta</taxon>
        <taxon>Magnoliopsida</taxon>
        <taxon>eudicotyledons</taxon>
        <taxon>Gunneridae</taxon>
        <taxon>Pentapetalae</taxon>
        <taxon>rosids</taxon>
        <taxon>Vitales</taxon>
        <taxon>Vitaceae</taxon>
        <taxon>Viteae</taxon>
        <taxon>Vitis</taxon>
    </lineage>
</organism>
<sequence>MVKVINFVDYSLKQGAPAGHESAETPIGHESNDIQQHLGLLPPPQPDLPTSSKSLAPIEDTIPAEDTTIVEVQILPPQEATTDAITSIDPRDEPQTVATVIRSQLVYQLIHVLSMVPAMEPHLISCPASVCPVDWCSINWCTLISVLRWE</sequence>